<evidence type="ECO:0000256" key="4">
    <source>
        <dbReference type="ARBA" id="ARBA00023136"/>
    </source>
</evidence>
<keyword evidence="2 6" id="KW-0812">Transmembrane</keyword>
<dbReference type="GO" id="GO:0022857">
    <property type="term" value="F:transmembrane transporter activity"/>
    <property type="evidence" value="ECO:0007669"/>
    <property type="project" value="InterPro"/>
</dbReference>
<organism evidence="8 9">
    <name type="scientific">Ascaris lumbricoides</name>
    <name type="common">Giant roundworm</name>
    <dbReference type="NCBI Taxonomy" id="6252"/>
    <lineage>
        <taxon>Eukaryota</taxon>
        <taxon>Metazoa</taxon>
        <taxon>Ecdysozoa</taxon>
        <taxon>Nematoda</taxon>
        <taxon>Chromadorea</taxon>
        <taxon>Rhabditida</taxon>
        <taxon>Spirurina</taxon>
        <taxon>Ascaridomorpha</taxon>
        <taxon>Ascaridoidea</taxon>
        <taxon>Ascarididae</taxon>
        <taxon>Ascaris</taxon>
    </lineage>
</organism>
<name>A0A0M3IN51_ASCLU</name>
<dbReference type="PANTHER" id="PTHR24064">
    <property type="entry name" value="SOLUTE CARRIER FAMILY 22 MEMBER"/>
    <property type="match status" value="1"/>
</dbReference>
<evidence type="ECO:0000256" key="5">
    <source>
        <dbReference type="SAM" id="MobiDB-lite"/>
    </source>
</evidence>
<accession>A0A0M3IN51</accession>
<evidence type="ECO:0000313" key="8">
    <source>
        <dbReference type="Proteomes" id="UP000036681"/>
    </source>
</evidence>
<evidence type="ECO:0000256" key="2">
    <source>
        <dbReference type="ARBA" id="ARBA00022692"/>
    </source>
</evidence>
<dbReference type="Proteomes" id="UP000036681">
    <property type="component" value="Unplaced"/>
</dbReference>
<keyword evidence="8" id="KW-1185">Reference proteome</keyword>
<dbReference type="GO" id="GO:0016020">
    <property type="term" value="C:membrane"/>
    <property type="evidence" value="ECO:0007669"/>
    <property type="project" value="UniProtKB-SubCell"/>
</dbReference>
<feature type="region of interest" description="Disordered" evidence="5">
    <location>
        <begin position="1"/>
        <end position="24"/>
    </location>
</feature>
<dbReference type="Gene3D" id="1.20.1250.20">
    <property type="entry name" value="MFS general substrate transporter like domains"/>
    <property type="match status" value="1"/>
</dbReference>
<evidence type="ECO:0000256" key="1">
    <source>
        <dbReference type="ARBA" id="ARBA00004141"/>
    </source>
</evidence>
<dbReference type="InterPro" id="IPR020846">
    <property type="entry name" value="MFS_dom"/>
</dbReference>
<evidence type="ECO:0000259" key="7">
    <source>
        <dbReference type="PROSITE" id="PS50850"/>
    </source>
</evidence>
<feature type="transmembrane region" description="Helical" evidence="6">
    <location>
        <begin position="47"/>
        <end position="66"/>
    </location>
</feature>
<protein>
    <submittedName>
        <fullName evidence="9">MFS domain-containing protein</fullName>
    </submittedName>
</protein>
<dbReference type="AlphaFoldDB" id="A0A0M3IN51"/>
<keyword evidence="3 6" id="KW-1133">Transmembrane helix</keyword>
<reference evidence="9" key="1">
    <citation type="submission" date="2017-02" db="UniProtKB">
        <authorList>
            <consortium name="WormBaseParasite"/>
        </authorList>
    </citation>
    <scope>IDENTIFICATION</scope>
</reference>
<evidence type="ECO:0000256" key="3">
    <source>
        <dbReference type="ARBA" id="ARBA00022989"/>
    </source>
</evidence>
<proteinExistence type="predicted"/>
<dbReference type="InterPro" id="IPR005828">
    <property type="entry name" value="MFS_sugar_transport-like"/>
</dbReference>
<dbReference type="SUPFAM" id="SSF103473">
    <property type="entry name" value="MFS general substrate transporter"/>
    <property type="match status" value="1"/>
</dbReference>
<sequence>MGSEKESKSSVRLEDDSANDERTKLQVEETPAQVKGPVKNVDDFLRIGWYTLYAGTTAEFVVFNMLSNMVFMVYSGAAPVVKSCGNFHANTTDGDICDQYSHWRAKNECVPELDYQFLSANVEDNSRCQFPYKIRHFQFDYLCGEGKAVKNSISVQMLGVLLGTLIFGQLSDSFGRRKVLFVCTIAAIILGAASSFSNSLWSLTLWRAATGCFAGGEVM</sequence>
<evidence type="ECO:0000313" key="9">
    <source>
        <dbReference type="WBParaSite" id="ALUE_0002017901-mRNA-1"/>
    </source>
</evidence>
<keyword evidence="4 6" id="KW-0472">Membrane</keyword>
<feature type="transmembrane region" description="Helical" evidence="6">
    <location>
        <begin position="179"/>
        <end position="197"/>
    </location>
</feature>
<dbReference type="InterPro" id="IPR036259">
    <property type="entry name" value="MFS_trans_sf"/>
</dbReference>
<evidence type="ECO:0000256" key="6">
    <source>
        <dbReference type="SAM" id="Phobius"/>
    </source>
</evidence>
<dbReference type="Pfam" id="PF00083">
    <property type="entry name" value="Sugar_tr"/>
    <property type="match status" value="1"/>
</dbReference>
<dbReference type="PROSITE" id="PS50850">
    <property type="entry name" value="MFS"/>
    <property type="match status" value="1"/>
</dbReference>
<dbReference type="WBParaSite" id="ALUE_0002017901-mRNA-1">
    <property type="protein sequence ID" value="ALUE_0002017901-mRNA-1"/>
    <property type="gene ID" value="ALUE_0002017901"/>
</dbReference>
<feature type="domain" description="Major facilitator superfamily (MFS) profile" evidence="7">
    <location>
        <begin position="60"/>
        <end position="219"/>
    </location>
</feature>
<comment type="subcellular location">
    <subcellularLocation>
        <location evidence="1">Membrane</location>
        <topology evidence="1">Multi-pass membrane protein</topology>
    </subcellularLocation>
</comment>